<gene>
    <name evidence="2" type="ORF">MNBD_BACTEROID03-79</name>
</gene>
<keyword evidence="1" id="KW-0472">Membrane</keyword>
<proteinExistence type="predicted"/>
<organism evidence="2">
    <name type="scientific">hydrothermal vent metagenome</name>
    <dbReference type="NCBI Taxonomy" id="652676"/>
    <lineage>
        <taxon>unclassified sequences</taxon>
        <taxon>metagenomes</taxon>
        <taxon>ecological metagenomes</taxon>
    </lineage>
</organism>
<dbReference type="AlphaFoldDB" id="A0A3B0SZ73"/>
<feature type="transmembrane region" description="Helical" evidence="1">
    <location>
        <begin position="37"/>
        <end position="61"/>
    </location>
</feature>
<evidence type="ECO:0000256" key="1">
    <source>
        <dbReference type="SAM" id="Phobius"/>
    </source>
</evidence>
<keyword evidence="1" id="KW-0812">Transmembrane</keyword>
<feature type="transmembrane region" description="Helical" evidence="1">
    <location>
        <begin position="12"/>
        <end position="31"/>
    </location>
</feature>
<protein>
    <submittedName>
        <fullName evidence="2">Uncharacterized protein</fullName>
    </submittedName>
</protein>
<dbReference type="EMBL" id="UOEL01000004">
    <property type="protein sequence ID" value="VAW09890.1"/>
    <property type="molecule type" value="Genomic_DNA"/>
</dbReference>
<dbReference type="Pfam" id="PF19589">
    <property type="entry name" value="DUF6095"/>
    <property type="match status" value="1"/>
</dbReference>
<reference evidence="2" key="1">
    <citation type="submission" date="2018-06" db="EMBL/GenBank/DDBJ databases">
        <authorList>
            <person name="Zhirakovskaya E."/>
        </authorList>
    </citation>
    <scope>NUCLEOTIDE SEQUENCE</scope>
</reference>
<accession>A0A3B0SZ73</accession>
<evidence type="ECO:0000313" key="2">
    <source>
        <dbReference type="EMBL" id="VAW09890.1"/>
    </source>
</evidence>
<keyword evidence="1" id="KW-1133">Transmembrane helix</keyword>
<name>A0A3B0SZ73_9ZZZZ</name>
<dbReference type="InterPro" id="IPR046077">
    <property type="entry name" value="DUF6095"/>
</dbReference>
<sequence>MNKDILVKGLKFSAYTIALMFTAPIVLYQAFKNETHSFYWPILIIGALLGIAAISLGFYSIKIIMAALFDKQKKNE</sequence>